<dbReference type="SUPFAM" id="SSF51735">
    <property type="entry name" value="NAD(P)-binding Rossmann-fold domains"/>
    <property type="match status" value="1"/>
</dbReference>
<dbReference type="GO" id="GO:0046294">
    <property type="term" value="P:formaldehyde catabolic process"/>
    <property type="evidence" value="ECO:0007669"/>
    <property type="project" value="TreeGrafter"/>
</dbReference>
<dbReference type="Pfam" id="PF08240">
    <property type="entry name" value="ADH_N"/>
    <property type="match status" value="1"/>
</dbReference>
<dbReference type="Gene3D" id="3.40.50.720">
    <property type="entry name" value="NAD(P)-binding Rossmann-like Domain"/>
    <property type="match status" value="1"/>
</dbReference>
<gene>
    <name evidence="7" type="ORF">UFOPK1906_00784</name>
    <name evidence="8" type="ORF">UFOPK2624_00368</name>
    <name evidence="6" type="ORF">UFOPK3331_01190</name>
    <name evidence="9" type="ORF">UFOPK3785_00112</name>
    <name evidence="10" type="ORF">UFOPK3927_00299</name>
    <name evidence="11" type="ORF">UFOPK4371_00642</name>
</gene>
<accession>A0A6J5ZLB5</accession>
<evidence type="ECO:0000313" key="7">
    <source>
        <dbReference type="EMBL" id="CAB4621188.1"/>
    </source>
</evidence>
<dbReference type="InterPro" id="IPR020843">
    <property type="entry name" value="ER"/>
</dbReference>
<dbReference type="EMBL" id="CAEZXY010000008">
    <property type="protein sequence ID" value="CAB4697982.1"/>
    <property type="molecule type" value="Genomic_DNA"/>
</dbReference>
<evidence type="ECO:0000313" key="8">
    <source>
        <dbReference type="EMBL" id="CAB4697982.1"/>
    </source>
</evidence>
<dbReference type="EMBL" id="CAFBNJ010000003">
    <property type="protein sequence ID" value="CAB4939969.1"/>
    <property type="molecule type" value="Genomic_DNA"/>
</dbReference>
<evidence type="ECO:0000313" key="6">
    <source>
        <dbReference type="EMBL" id="CAB4343135.1"/>
    </source>
</evidence>
<dbReference type="CDD" id="cd08279">
    <property type="entry name" value="Zn_ADH_class_III"/>
    <property type="match status" value="1"/>
</dbReference>
<feature type="domain" description="Enoyl reductase (ER)" evidence="5">
    <location>
        <begin position="13"/>
        <end position="367"/>
    </location>
</feature>
<evidence type="ECO:0000259" key="5">
    <source>
        <dbReference type="SMART" id="SM00829"/>
    </source>
</evidence>
<dbReference type="InterPro" id="IPR013149">
    <property type="entry name" value="ADH-like_C"/>
</dbReference>
<reference evidence="6" key="1">
    <citation type="submission" date="2020-05" db="EMBL/GenBank/DDBJ databases">
        <authorList>
            <person name="Chiriac C."/>
            <person name="Salcher M."/>
            <person name="Ghai R."/>
            <person name="Kavagutti S V."/>
        </authorList>
    </citation>
    <scope>NUCLEOTIDE SEQUENCE</scope>
</reference>
<dbReference type="AlphaFoldDB" id="A0A6J5ZLB5"/>
<keyword evidence="4" id="KW-0520">NAD</keyword>
<dbReference type="InterPro" id="IPR002328">
    <property type="entry name" value="ADH_Zn_CS"/>
</dbReference>
<evidence type="ECO:0000313" key="11">
    <source>
        <dbReference type="EMBL" id="CAB5076058.1"/>
    </source>
</evidence>
<evidence type="ECO:0000256" key="1">
    <source>
        <dbReference type="ARBA" id="ARBA00022723"/>
    </source>
</evidence>
<dbReference type="EMBL" id="CAFBRD010000024">
    <property type="protein sequence ID" value="CAB5076058.1"/>
    <property type="molecule type" value="Genomic_DNA"/>
</dbReference>
<dbReference type="PANTHER" id="PTHR43880:SF12">
    <property type="entry name" value="ALCOHOL DEHYDROGENASE CLASS-3"/>
    <property type="match status" value="1"/>
</dbReference>
<dbReference type="NCBIfam" id="TIGR03989">
    <property type="entry name" value="Rxyl_3153"/>
    <property type="match status" value="1"/>
</dbReference>
<evidence type="ECO:0000256" key="2">
    <source>
        <dbReference type="ARBA" id="ARBA00022833"/>
    </source>
</evidence>
<keyword evidence="3" id="KW-0560">Oxidoreductase</keyword>
<proteinExistence type="predicted"/>
<organism evidence="6">
    <name type="scientific">freshwater metagenome</name>
    <dbReference type="NCBI Taxonomy" id="449393"/>
    <lineage>
        <taxon>unclassified sequences</taxon>
        <taxon>metagenomes</taxon>
        <taxon>ecological metagenomes</taxon>
    </lineage>
</organism>
<dbReference type="InterPro" id="IPR011032">
    <property type="entry name" value="GroES-like_sf"/>
</dbReference>
<evidence type="ECO:0000256" key="4">
    <source>
        <dbReference type="ARBA" id="ARBA00023027"/>
    </source>
</evidence>
<evidence type="ECO:0000256" key="3">
    <source>
        <dbReference type="ARBA" id="ARBA00023002"/>
    </source>
</evidence>
<dbReference type="EMBL" id="CAEZVC010000038">
    <property type="protein sequence ID" value="CAB4621188.1"/>
    <property type="molecule type" value="Genomic_DNA"/>
</dbReference>
<sequence>MKSRAAVLFESPGRYQVVDVEVDEPKAHEVLVRYVASGLCHSDVHYLDGSHAGPLPMCAGHEGAGIVEQVGPGVTGFAPGDHFVASFIPSCGRCRYCAQGRTNLCNLGAHLQNGPMPDGTYRMHYDGQDLHQFLLISTFSQYAVVSENSLVKIPNDVPLETVCLLGCGVGTGLGSAINAAEVRPGDNVLVLGAGGVGMSAVQGAALAGAATVIVVDPVEFKREMATTLGATHTYSTIAEATDFVRSISDGQGAESAILCMGQPTNTDVANAFDAIAKGGTVVVTGMAANSEPAAIPIHLLALGGMQKTIRGALFGMCSPPVDILRQIDLYRAGKLKLDEMITRRYQLNDINSAVDDLAEGRNIRGVVTL</sequence>
<name>A0A6J5ZLB5_9ZZZZ</name>
<dbReference type="GO" id="GO:0005829">
    <property type="term" value="C:cytosol"/>
    <property type="evidence" value="ECO:0007669"/>
    <property type="project" value="TreeGrafter"/>
</dbReference>
<dbReference type="Pfam" id="PF00107">
    <property type="entry name" value="ADH_zinc_N"/>
    <property type="match status" value="1"/>
</dbReference>
<dbReference type="InterPro" id="IPR036291">
    <property type="entry name" value="NAD(P)-bd_dom_sf"/>
</dbReference>
<keyword evidence="1" id="KW-0479">Metal-binding</keyword>
<dbReference type="GO" id="GO:0008270">
    <property type="term" value="F:zinc ion binding"/>
    <property type="evidence" value="ECO:0007669"/>
    <property type="project" value="InterPro"/>
</dbReference>
<dbReference type="InterPro" id="IPR013154">
    <property type="entry name" value="ADH-like_N"/>
</dbReference>
<dbReference type="SUPFAM" id="SSF50129">
    <property type="entry name" value="GroES-like"/>
    <property type="match status" value="2"/>
</dbReference>
<dbReference type="EMBL" id="CAFBOK010000021">
    <property type="protein sequence ID" value="CAB4973820.1"/>
    <property type="molecule type" value="Genomic_DNA"/>
</dbReference>
<evidence type="ECO:0000313" key="9">
    <source>
        <dbReference type="EMBL" id="CAB4939969.1"/>
    </source>
</evidence>
<dbReference type="Gene3D" id="3.90.180.10">
    <property type="entry name" value="Medium-chain alcohol dehydrogenases, catalytic domain"/>
    <property type="match status" value="1"/>
</dbReference>
<dbReference type="PANTHER" id="PTHR43880">
    <property type="entry name" value="ALCOHOL DEHYDROGENASE"/>
    <property type="match status" value="1"/>
</dbReference>
<dbReference type="InterPro" id="IPR023921">
    <property type="entry name" value="ADH_Zn_actinomycetes"/>
</dbReference>
<dbReference type="PROSITE" id="PS00059">
    <property type="entry name" value="ADH_ZINC"/>
    <property type="match status" value="1"/>
</dbReference>
<protein>
    <submittedName>
        <fullName evidence="6">Unannotated protein</fullName>
    </submittedName>
</protein>
<dbReference type="EMBL" id="CAESAL010000041">
    <property type="protein sequence ID" value="CAB4343135.1"/>
    <property type="molecule type" value="Genomic_DNA"/>
</dbReference>
<dbReference type="SMART" id="SM00829">
    <property type="entry name" value="PKS_ER"/>
    <property type="match status" value="1"/>
</dbReference>
<evidence type="ECO:0000313" key="10">
    <source>
        <dbReference type="EMBL" id="CAB4973820.1"/>
    </source>
</evidence>
<keyword evidence="2" id="KW-0862">Zinc</keyword>
<dbReference type="GO" id="GO:0051903">
    <property type="term" value="F:S-(hydroxymethyl)glutathione dehydrogenase [NAD(P)+] activity"/>
    <property type="evidence" value="ECO:0007669"/>
    <property type="project" value="TreeGrafter"/>
</dbReference>